<dbReference type="PANTHER" id="PTHR12110">
    <property type="entry name" value="HYDROXYPYRUVATE ISOMERASE"/>
    <property type="match status" value="1"/>
</dbReference>
<dbReference type="OrthoDB" id="3248123at2"/>
<dbReference type="SUPFAM" id="SSF51658">
    <property type="entry name" value="Xylose isomerase-like"/>
    <property type="match status" value="1"/>
</dbReference>
<gene>
    <name evidence="3" type="ORF">CLV29_3000</name>
</gene>
<name>A0A4R7J0Y6_9ACTN</name>
<feature type="compositionally biased region" description="Low complexity" evidence="1">
    <location>
        <begin position="1"/>
        <end position="12"/>
    </location>
</feature>
<reference evidence="3 4" key="1">
    <citation type="submission" date="2019-03" db="EMBL/GenBank/DDBJ databases">
        <title>Genomic Encyclopedia of Archaeal and Bacterial Type Strains, Phase II (KMG-II): from individual species to whole genera.</title>
        <authorList>
            <person name="Goeker M."/>
        </authorList>
    </citation>
    <scope>NUCLEOTIDE SEQUENCE [LARGE SCALE GENOMIC DNA]</scope>
    <source>
        <strain evidence="3 4">DSM 24323</strain>
    </source>
</reference>
<organism evidence="3 4">
    <name type="scientific">Naumannella halotolerans</name>
    <dbReference type="NCBI Taxonomy" id="993414"/>
    <lineage>
        <taxon>Bacteria</taxon>
        <taxon>Bacillati</taxon>
        <taxon>Actinomycetota</taxon>
        <taxon>Actinomycetes</taxon>
        <taxon>Propionibacteriales</taxon>
        <taxon>Propionibacteriaceae</taxon>
        <taxon>Naumannella</taxon>
    </lineage>
</organism>
<dbReference type="Gene3D" id="3.20.20.150">
    <property type="entry name" value="Divalent-metal-dependent TIM barrel enzymes"/>
    <property type="match status" value="1"/>
</dbReference>
<dbReference type="Proteomes" id="UP000295371">
    <property type="component" value="Unassembled WGS sequence"/>
</dbReference>
<dbReference type="InterPro" id="IPR050312">
    <property type="entry name" value="IolE/XylAMocC-like"/>
</dbReference>
<dbReference type="GO" id="GO:0016853">
    <property type="term" value="F:isomerase activity"/>
    <property type="evidence" value="ECO:0007669"/>
    <property type="project" value="UniProtKB-KW"/>
</dbReference>
<dbReference type="AlphaFoldDB" id="A0A4R7J0Y6"/>
<dbReference type="EMBL" id="SOAW01000003">
    <property type="protein sequence ID" value="TDT29977.1"/>
    <property type="molecule type" value="Genomic_DNA"/>
</dbReference>
<evidence type="ECO:0000313" key="3">
    <source>
        <dbReference type="EMBL" id="TDT29977.1"/>
    </source>
</evidence>
<keyword evidence="3" id="KW-0413">Isomerase</keyword>
<evidence type="ECO:0000313" key="4">
    <source>
        <dbReference type="Proteomes" id="UP000295371"/>
    </source>
</evidence>
<dbReference type="PANTHER" id="PTHR12110:SF47">
    <property type="match status" value="1"/>
</dbReference>
<feature type="domain" description="Xylose isomerase-like TIM barrel" evidence="2">
    <location>
        <begin position="60"/>
        <end position="298"/>
    </location>
</feature>
<sequence>MGSAPEGAAAGHAGDDDSAASRTVWGAGPVTDGATPPVPGENQVGLSSSSVYPEGTARTFELAGRLGYDGVEVMVGIDGVSTNEDELERLRDFHQVPVLSIHAPCLIFTVRTWGTDPWEKLRRSGKAAQRLGCDVVVVHPPFRWQKGYAENFVTGIAELHDELGVRFCVENMYPWRAPKAGSREPGTFKAYQPGFDPTDHDFAHLTLDFSHASTARQQSLDLAKAWGTRLQHVHLGDGRGSIKDEHVLPGHGDQHADEVLRYLASAGYAGQVVLEANTRRSGSREQREIDLSESLAFARTHLAAGARVATATA</sequence>
<comment type="caution">
    <text evidence="3">The sequence shown here is derived from an EMBL/GenBank/DDBJ whole genome shotgun (WGS) entry which is preliminary data.</text>
</comment>
<evidence type="ECO:0000259" key="2">
    <source>
        <dbReference type="Pfam" id="PF01261"/>
    </source>
</evidence>
<evidence type="ECO:0000256" key="1">
    <source>
        <dbReference type="SAM" id="MobiDB-lite"/>
    </source>
</evidence>
<feature type="region of interest" description="Disordered" evidence="1">
    <location>
        <begin position="1"/>
        <end position="50"/>
    </location>
</feature>
<dbReference type="InterPro" id="IPR036237">
    <property type="entry name" value="Xyl_isomerase-like_sf"/>
</dbReference>
<proteinExistence type="predicted"/>
<protein>
    <submittedName>
        <fullName evidence="3">Sugar phosphate isomerase/epimerase</fullName>
    </submittedName>
</protein>
<keyword evidence="4" id="KW-1185">Reference proteome</keyword>
<dbReference type="InterPro" id="IPR013022">
    <property type="entry name" value="Xyl_isomerase-like_TIM-brl"/>
</dbReference>
<accession>A0A4R7J0Y6</accession>
<dbReference type="Pfam" id="PF01261">
    <property type="entry name" value="AP_endonuc_2"/>
    <property type="match status" value="1"/>
</dbReference>